<evidence type="ECO:0000313" key="9">
    <source>
        <dbReference type="Proteomes" id="UP001595528"/>
    </source>
</evidence>
<organism evidence="8 9">
    <name type="scientific">Marinibaculum pumilum</name>
    <dbReference type="NCBI Taxonomy" id="1766165"/>
    <lineage>
        <taxon>Bacteria</taxon>
        <taxon>Pseudomonadati</taxon>
        <taxon>Pseudomonadota</taxon>
        <taxon>Alphaproteobacteria</taxon>
        <taxon>Rhodospirillales</taxon>
        <taxon>Rhodospirillaceae</taxon>
        <taxon>Marinibaculum</taxon>
    </lineage>
</organism>
<dbReference type="SUPFAM" id="SSF56784">
    <property type="entry name" value="HAD-like"/>
    <property type="match status" value="1"/>
</dbReference>
<accession>A0ABV7L6I9</accession>
<evidence type="ECO:0000313" key="8">
    <source>
        <dbReference type="EMBL" id="MFC3230031.1"/>
    </source>
</evidence>
<keyword evidence="9" id="KW-1185">Reference proteome</keyword>
<evidence type="ECO:0000256" key="1">
    <source>
        <dbReference type="ARBA" id="ARBA00004496"/>
    </source>
</evidence>
<reference evidence="9" key="1">
    <citation type="journal article" date="2019" name="Int. J. Syst. Evol. Microbiol.">
        <title>The Global Catalogue of Microorganisms (GCM) 10K type strain sequencing project: providing services to taxonomists for standard genome sequencing and annotation.</title>
        <authorList>
            <consortium name="The Broad Institute Genomics Platform"/>
            <consortium name="The Broad Institute Genome Sequencing Center for Infectious Disease"/>
            <person name="Wu L."/>
            <person name="Ma J."/>
        </authorList>
    </citation>
    <scope>NUCLEOTIDE SEQUENCE [LARGE SCALE GENOMIC DNA]</scope>
    <source>
        <strain evidence="9">KCTC 42964</strain>
    </source>
</reference>
<protein>
    <recommendedName>
        <fullName evidence="6 7">D,D-heptose 1,7-bisphosphate phosphatase</fullName>
        <ecNumber evidence="7">3.1.3.-</ecNumber>
    </recommendedName>
</protein>
<comment type="similarity">
    <text evidence="7">Belongs to the gmhB family.</text>
</comment>
<dbReference type="RefSeq" id="WP_379904811.1">
    <property type="nucleotide sequence ID" value="NZ_JBHRTR010000036.1"/>
</dbReference>
<evidence type="ECO:0000256" key="5">
    <source>
        <dbReference type="ARBA" id="ARBA00023277"/>
    </source>
</evidence>
<keyword evidence="5 7" id="KW-0119">Carbohydrate metabolism</keyword>
<dbReference type="NCBIfam" id="TIGR01662">
    <property type="entry name" value="HAD-SF-IIIA"/>
    <property type="match status" value="1"/>
</dbReference>
<evidence type="ECO:0000256" key="4">
    <source>
        <dbReference type="ARBA" id="ARBA00022801"/>
    </source>
</evidence>
<dbReference type="InterPro" id="IPR023214">
    <property type="entry name" value="HAD_sf"/>
</dbReference>
<dbReference type="PANTHER" id="PTHR42891">
    <property type="entry name" value="D-GLYCERO-BETA-D-MANNO-HEPTOSE-1,7-BISPHOSPHATE 7-PHOSPHATASE"/>
    <property type="match status" value="1"/>
</dbReference>
<dbReference type="EC" id="3.1.3.-" evidence="7"/>
<evidence type="ECO:0000256" key="7">
    <source>
        <dbReference type="PIRNR" id="PIRNR004682"/>
    </source>
</evidence>
<dbReference type="Pfam" id="PF13242">
    <property type="entry name" value="Hydrolase_like"/>
    <property type="match status" value="1"/>
</dbReference>
<dbReference type="Gene3D" id="3.40.50.1000">
    <property type="entry name" value="HAD superfamily/HAD-like"/>
    <property type="match status" value="1"/>
</dbReference>
<dbReference type="EMBL" id="JBHRTR010000036">
    <property type="protein sequence ID" value="MFC3230031.1"/>
    <property type="molecule type" value="Genomic_DNA"/>
</dbReference>
<dbReference type="NCBIfam" id="TIGR01656">
    <property type="entry name" value="Histidinol-ppas"/>
    <property type="match status" value="1"/>
</dbReference>
<dbReference type="PANTHER" id="PTHR42891:SF1">
    <property type="entry name" value="D-GLYCERO-BETA-D-MANNO-HEPTOSE-1,7-BISPHOSPHATE 7-PHOSPHATASE"/>
    <property type="match status" value="1"/>
</dbReference>
<dbReference type="InterPro" id="IPR004446">
    <property type="entry name" value="Heptose_bisP_phosphatase"/>
</dbReference>
<keyword evidence="4 7" id="KW-0378">Hydrolase</keyword>
<keyword evidence="3" id="KW-0479">Metal-binding</keyword>
<dbReference type="InterPro" id="IPR036412">
    <property type="entry name" value="HAD-like_sf"/>
</dbReference>
<keyword evidence="2 7" id="KW-0963">Cytoplasm</keyword>
<proteinExistence type="inferred from homology"/>
<name>A0ABV7L6I9_9PROT</name>
<dbReference type="Proteomes" id="UP001595528">
    <property type="component" value="Unassembled WGS sequence"/>
</dbReference>
<comment type="subcellular location">
    <subcellularLocation>
        <location evidence="1 7">Cytoplasm</location>
    </subcellularLocation>
</comment>
<dbReference type="InterPro" id="IPR006549">
    <property type="entry name" value="HAD-SF_hydro_IIIA"/>
</dbReference>
<evidence type="ECO:0000256" key="2">
    <source>
        <dbReference type="ARBA" id="ARBA00022490"/>
    </source>
</evidence>
<dbReference type="InterPro" id="IPR006543">
    <property type="entry name" value="Histidinol-phos"/>
</dbReference>
<comment type="caution">
    <text evidence="8">The sequence shown here is derived from an EMBL/GenBank/DDBJ whole genome shotgun (WGS) entry which is preliminary data.</text>
</comment>
<evidence type="ECO:0000256" key="6">
    <source>
        <dbReference type="ARBA" id="ARBA00031828"/>
    </source>
</evidence>
<gene>
    <name evidence="8" type="ORF">ACFOGJ_22460</name>
</gene>
<evidence type="ECO:0000256" key="3">
    <source>
        <dbReference type="ARBA" id="ARBA00022723"/>
    </source>
</evidence>
<dbReference type="PIRSF" id="PIRSF004682">
    <property type="entry name" value="GmhB"/>
    <property type="match status" value="1"/>
</dbReference>
<sequence length="182" mass="19331">MLVLLDRDGVLNVNREDYVKAPSELVMLPGSAAAVARLNANGHRVAVCTNQSVVGRGIIGEERLAEIHGRLQQELARAGARLDALFHAPDPPWAASDRRKPGPGMLREAMARLRRGAEPVLFIGDSLSDLQAAHAAGCARVLVRTGHGATVQGRGIPPELLPVRVLESLADAVERLLAEAPA</sequence>